<gene>
    <name evidence="17" type="ORF">CCH79_00003981</name>
</gene>
<dbReference type="PANTHER" id="PTHR24365">
    <property type="entry name" value="TOLL-LIKE RECEPTOR"/>
    <property type="match status" value="1"/>
</dbReference>
<evidence type="ECO:0000256" key="10">
    <source>
        <dbReference type="ARBA" id="ARBA00023136"/>
    </source>
</evidence>
<dbReference type="SMART" id="SM00255">
    <property type="entry name" value="TIR"/>
    <property type="match status" value="1"/>
</dbReference>
<dbReference type="InterPro" id="IPR026906">
    <property type="entry name" value="LRR_5"/>
</dbReference>
<dbReference type="Gene3D" id="3.80.10.10">
    <property type="entry name" value="Ribonuclease Inhibitor"/>
    <property type="match status" value="8"/>
</dbReference>
<evidence type="ECO:0000256" key="1">
    <source>
        <dbReference type="ARBA" id="ARBA00004479"/>
    </source>
</evidence>
<evidence type="ECO:0000256" key="13">
    <source>
        <dbReference type="ARBA" id="ARBA00023198"/>
    </source>
</evidence>
<dbReference type="GO" id="GO:0005886">
    <property type="term" value="C:plasma membrane"/>
    <property type="evidence" value="ECO:0007669"/>
    <property type="project" value="TreeGrafter"/>
</dbReference>
<evidence type="ECO:0000256" key="5">
    <source>
        <dbReference type="ARBA" id="ARBA00022692"/>
    </source>
</evidence>
<dbReference type="GO" id="GO:0007165">
    <property type="term" value="P:signal transduction"/>
    <property type="evidence" value="ECO:0007669"/>
    <property type="project" value="InterPro"/>
</dbReference>
<dbReference type="SMART" id="SM00082">
    <property type="entry name" value="LRRCT"/>
    <property type="match status" value="2"/>
</dbReference>
<dbReference type="InterPro" id="IPR035897">
    <property type="entry name" value="Toll_tir_struct_dom_sf"/>
</dbReference>
<dbReference type="GO" id="GO:0006954">
    <property type="term" value="P:inflammatory response"/>
    <property type="evidence" value="ECO:0007669"/>
    <property type="project" value="UniProtKB-KW"/>
</dbReference>
<evidence type="ECO:0000256" key="2">
    <source>
        <dbReference type="ARBA" id="ARBA00009634"/>
    </source>
</evidence>
<comment type="subcellular location">
    <subcellularLocation>
        <location evidence="1">Membrane</location>
        <topology evidence="1">Single-pass type I membrane protein</topology>
    </subcellularLocation>
</comment>
<evidence type="ECO:0000256" key="9">
    <source>
        <dbReference type="ARBA" id="ARBA00022989"/>
    </source>
</evidence>
<dbReference type="PANTHER" id="PTHR24365:SF522">
    <property type="entry name" value="LOW QUALITY PROTEIN: TOLL-LIKE RECEPTOR 13-RELATED"/>
    <property type="match status" value="1"/>
</dbReference>
<feature type="region of interest" description="Disordered" evidence="14">
    <location>
        <begin position="1"/>
        <end position="20"/>
    </location>
</feature>
<dbReference type="SMART" id="SM00369">
    <property type="entry name" value="LRR_TYP"/>
    <property type="match status" value="28"/>
</dbReference>
<dbReference type="SMART" id="SM00365">
    <property type="entry name" value="LRR_SD22"/>
    <property type="match status" value="17"/>
</dbReference>
<name>A0A315VFU2_GAMAF</name>
<evidence type="ECO:0000259" key="16">
    <source>
        <dbReference type="PROSITE" id="PS50104"/>
    </source>
</evidence>
<dbReference type="InterPro" id="IPR003591">
    <property type="entry name" value="Leu-rich_rpt_typical-subtyp"/>
</dbReference>
<keyword evidence="3" id="KW-0399">Innate immunity</keyword>
<dbReference type="InterPro" id="IPR001611">
    <property type="entry name" value="Leu-rich_rpt"/>
</dbReference>
<evidence type="ECO:0000313" key="17">
    <source>
        <dbReference type="EMBL" id="PWA17972.1"/>
    </source>
</evidence>
<dbReference type="FunFam" id="3.80.10.10:FF:000770">
    <property type="entry name" value="Uncharacterized protein"/>
    <property type="match status" value="1"/>
</dbReference>
<dbReference type="InterPro" id="IPR000157">
    <property type="entry name" value="TIR_dom"/>
</dbReference>
<dbReference type="Proteomes" id="UP000250572">
    <property type="component" value="Unassembled WGS sequence"/>
</dbReference>
<keyword evidence="11" id="KW-0675">Receptor</keyword>
<keyword evidence="9 15" id="KW-1133">Transmembrane helix</keyword>
<comment type="caution">
    <text evidence="17">The sequence shown here is derived from an EMBL/GenBank/DDBJ whole genome shotgun (WGS) entry which is preliminary data.</text>
</comment>
<dbReference type="PROSITE" id="PS50104">
    <property type="entry name" value="TIR"/>
    <property type="match status" value="2"/>
</dbReference>
<reference evidence="17 18" key="1">
    <citation type="journal article" date="2018" name="G3 (Bethesda)">
        <title>A High-Quality Reference Genome for the Invasive Mosquitofish Gambusia affinis Using a Chicago Library.</title>
        <authorList>
            <person name="Hoffberg S.L."/>
            <person name="Troendle N.J."/>
            <person name="Glenn T.C."/>
            <person name="Mahmud O."/>
            <person name="Louha S."/>
            <person name="Chalopin D."/>
            <person name="Bennetzen J.L."/>
            <person name="Mauricio R."/>
        </authorList>
    </citation>
    <scope>NUCLEOTIDE SEQUENCE [LARGE SCALE GENOMIC DNA]</scope>
    <source>
        <strain evidence="17">NE01/NJP1002.9</strain>
        <tissue evidence="17">Muscle</tissue>
    </source>
</reference>
<keyword evidence="13" id="KW-0395">Inflammatory response</keyword>
<keyword evidence="10 15" id="KW-0472">Membrane</keyword>
<evidence type="ECO:0000256" key="15">
    <source>
        <dbReference type="SAM" id="Phobius"/>
    </source>
</evidence>
<dbReference type="GO" id="GO:0038023">
    <property type="term" value="F:signaling receptor activity"/>
    <property type="evidence" value="ECO:0007669"/>
    <property type="project" value="TreeGrafter"/>
</dbReference>
<evidence type="ECO:0000256" key="14">
    <source>
        <dbReference type="SAM" id="MobiDB-lite"/>
    </source>
</evidence>
<feature type="domain" description="TIR" evidence="16">
    <location>
        <begin position="837"/>
        <end position="969"/>
    </location>
</feature>
<feature type="domain" description="TIR" evidence="16">
    <location>
        <begin position="1679"/>
        <end position="1820"/>
    </location>
</feature>
<proteinExistence type="inferred from homology"/>
<dbReference type="FunFam" id="3.80.10.10:FF:001164">
    <property type="entry name" value="GH01279p"/>
    <property type="match status" value="1"/>
</dbReference>
<feature type="transmembrane region" description="Helical" evidence="15">
    <location>
        <begin position="785"/>
        <end position="807"/>
    </location>
</feature>
<keyword evidence="5 15" id="KW-0812">Transmembrane</keyword>
<dbReference type="STRING" id="33528.ENSGAFP00000025987"/>
<dbReference type="FunFam" id="3.40.50.10140:FF:000001">
    <property type="entry name" value="Toll-like receptor 2"/>
    <property type="match status" value="1"/>
</dbReference>
<protein>
    <recommendedName>
        <fullName evidence="16">TIR domain-containing protein</fullName>
    </recommendedName>
</protein>
<keyword evidence="8" id="KW-0391">Immunity</keyword>
<evidence type="ECO:0000256" key="12">
    <source>
        <dbReference type="ARBA" id="ARBA00023180"/>
    </source>
</evidence>
<evidence type="ECO:0000256" key="7">
    <source>
        <dbReference type="ARBA" id="ARBA00022737"/>
    </source>
</evidence>
<dbReference type="EMBL" id="NHOQ01002355">
    <property type="protein sequence ID" value="PWA17972.1"/>
    <property type="molecule type" value="Genomic_DNA"/>
</dbReference>
<evidence type="ECO:0000256" key="6">
    <source>
        <dbReference type="ARBA" id="ARBA00022729"/>
    </source>
</evidence>
<dbReference type="Pfam" id="PF13306">
    <property type="entry name" value="LRR_5"/>
    <property type="match status" value="1"/>
</dbReference>
<dbReference type="SUPFAM" id="SSF52200">
    <property type="entry name" value="Toll/Interleukin receptor TIR domain"/>
    <property type="match status" value="2"/>
</dbReference>
<evidence type="ECO:0000256" key="8">
    <source>
        <dbReference type="ARBA" id="ARBA00022859"/>
    </source>
</evidence>
<evidence type="ECO:0000256" key="3">
    <source>
        <dbReference type="ARBA" id="ARBA00022588"/>
    </source>
</evidence>
<dbReference type="InterPro" id="IPR000483">
    <property type="entry name" value="Cys-rich_flank_reg_C"/>
</dbReference>
<keyword evidence="4" id="KW-0433">Leucine-rich repeat</keyword>
<feature type="transmembrane region" description="Helical" evidence="15">
    <location>
        <begin position="901"/>
        <end position="920"/>
    </location>
</feature>
<keyword evidence="6" id="KW-0732">Signal</keyword>
<evidence type="ECO:0000256" key="11">
    <source>
        <dbReference type="ARBA" id="ARBA00023170"/>
    </source>
</evidence>
<dbReference type="SMART" id="SM00364">
    <property type="entry name" value="LRR_BAC"/>
    <property type="match status" value="9"/>
</dbReference>
<evidence type="ECO:0000256" key="4">
    <source>
        <dbReference type="ARBA" id="ARBA00022614"/>
    </source>
</evidence>
<keyword evidence="7" id="KW-0677">Repeat</keyword>
<organism evidence="17 18">
    <name type="scientific">Gambusia affinis</name>
    <name type="common">Western mosquitofish</name>
    <name type="synonym">Heterandria affinis</name>
    <dbReference type="NCBI Taxonomy" id="33528"/>
    <lineage>
        <taxon>Eukaryota</taxon>
        <taxon>Metazoa</taxon>
        <taxon>Chordata</taxon>
        <taxon>Craniata</taxon>
        <taxon>Vertebrata</taxon>
        <taxon>Euteleostomi</taxon>
        <taxon>Actinopterygii</taxon>
        <taxon>Neopterygii</taxon>
        <taxon>Teleostei</taxon>
        <taxon>Neoteleostei</taxon>
        <taxon>Acanthomorphata</taxon>
        <taxon>Ovalentaria</taxon>
        <taxon>Atherinomorphae</taxon>
        <taxon>Cyprinodontiformes</taxon>
        <taxon>Poeciliidae</taxon>
        <taxon>Poeciliinae</taxon>
        <taxon>Gambusia</taxon>
    </lineage>
</organism>
<dbReference type="PROSITE" id="PS51450">
    <property type="entry name" value="LRR"/>
    <property type="match status" value="8"/>
</dbReference>
<dbReference type="Gene3D" id="3.40.50.10140">
    <property type="entry name" value="Toll/interleukin-1 receptor homology (TIR) domain"/>
    <property type="match status" value="2"/>
</dbReference>
<sequence>MSHLSNATHPSLQQSATSKTERSQGSWFTVYQHLFCSPQELKMGLEEIKTKPNSGSESSDHSVAFLLIYMICLGPLATGFSLKSCRVSQNAAICTDSQLKFVPQDIPPTVTGFDLSKNQISRIQRSDFTNLMVLEDLNLCKNHISKIDSGAFVNLISLRKLTLNNNKLVKLGELAFDGLGNLTELRLNTNKITALSPTAFQSLTRLKLLDISQNKLETISNLRLILQHMPQLQELVIRTNVLRTFQSWKLTNRSLDLQALDLSHNPIRDFRVTANIFPNLTCLIIGDKFSVIPMKWDVKNKTFLRQLSSLDVSGLHTSPENMEALLKTVNSSLTSLALNNIKRNRTQLINLSCSIPTVSKLQFRSNNLRTVSSYYFKPCVNVVELDLSENHIKIIDENAFTSMRNLTTLRLSKNKLSSVPTAIRTLQNLSQLDLSNNMISTLTCQDFSNQTRLKELSLQNNSIFKLTECAFKGLVHLQILRLQSSQITDLKGAFKTSLPKLKQLLLNGNKLTAIRKGEFEGLKSLWSLSLHQNQIKILDKGCFVGLLNLTNIRLQSNGITTGTLKTSPFKGLSNLKRLYLNDNHIKGFNITPFSDLHQLEELSLHGQHYRGKSSLPSNFLHGLSRLLSFNARNSQLINVDKDTFVNTPNLERLDLSSNDLENLTAELFAPIRNLKSLYISRIAVHSLDFLAEANLTKLEFLQGRHNQYSVVTKDIIKSLPSLQYLDFKYNSFYCECINAWFVNWTIFSKRTQVNDAYNYSCNYPDDFKGKKLLDLKILKSCSQDVNFICFVSTTSTILFVMAASFIYHFMRWQLYYAYYLFLGWLFDSKYKNKQVPHQYDAFISYNHHDEPWVIGELLPKLEGEQGWKLCLHHRDFEPDYKMGSEDIARAKRHSRCSKGNVIFLLMFLICAAVPGSGFSLKSCSLSKTIAFCAERRLTTIPQDIPPTVTGFDLSVNRLTKIQSSDFTPLPLLVYLELNRNKILHIESAAFASLTSLQKLNLNNNKVIKLEERAFDGLSNLTELRINHNQIKIVSSTSFQSLRKLKVLDISYNKLKQIRDVQLILQYMPQLQELVLKGNSLKAFHSWEFTKNSLNLCRLDLTFNPLEDFRITADIFQNLTCLKIGNPYGNKPMRWNLKNHTFLSSVSSLDISGLIMSLDDMKELFKAVNSSLTFLRMNSMKRNQSQLIDISCSIPTMSKLHLRHNKLKMIHSDLFKSCVHLTELDLADNSIEIIQENAFTALKGLRILGLSRNKLSSVPNATRNLQNLSELDLDSNTIRSITCQDFSNKTMLKELSMKNNSIPSLNKCAFKDLLRLQVLKLQSNQIAHLNGSFENHLPNLKRLYLNGNKLTKISSKEFGGLRSLLNLSLHQNQIKDFHKNSFVGLTNLTDVRLLTNSIREKALKSDVFNPLINLRRLDLSSNHIKYSSSYSMKYPPFSNLSRLEELSIIGQHTSGKCFLPPNFLQGLNNLLSFYAKRIHITYINEDTFKYTPKLENLDLGSNDLRTLSSELLAPLQNLKNLYIHRTGLQSLDFFIDANLTKLEFLQGRHNQYSVITEDVIKSLPSLLCVDFTYISFSCDCDNAWFLNWTIANTQTQVIDAYNYSCNYPDDFKGKRFLDFDFTSCLQDKGFICFVSTTCMVLFVMVMSFSYHFMRSQLYIAYYLFWAWLFDSKYKNKQAPHQYDAFISYNSSDEPWVIGELLPKLEGEQGWRLCLHHRDFEPGKPIIDNITDAIYSSRKTICVISRRYLRSEWCSREVQTASFRLFDEQKDVLILVFLEDIPTYLLSPFHRMRKLLKKQTYLSWPRAADHPEVFWENLRKALQTGNDPNEEKLQLAVIETTSLTLFFRLSLQTETRIRSVSGCESRETKHVKRDV</sequence>
<dbReference type="GO" id="GO:0045087">
    <property type="term" value="P:innate immune response"/>
    <property type="evidence" value="ECO:0007669"/>
    <property type="project" value="UniProtKB-KW"/>
</dbReference>
<keyword evidence="18" id="KW-1185">Reference proteome</keyword>
<comment type="similarity">
    <text evidence="2">Belongs to the Toll-like receptor family.</text>
</comment>
<dbReference type="Pfam" id="PF13855">
    <property type="entry name" value="LRR_8"/>
    <property type="match status" value="9"/>
</dbReference>
<dbReference type="InterPro" id="IPR032675">
    <property type="entry name" value="LRR_dom_sf"/>
</dbReference>
<keyword evidence="12" id="KW-0325">Glycoprotein</keyword>
<dbReference type="Pfam" id="PF01582">
    <property type="entry name" value="TIR"/>
    <property type="match status" value="1"/>
</dbReference>
<feature type="transmembrane region" description="Helical" evidence="15">
    <location>
        <begin position="1632"/>
        <end position="1652"/>
    </location>
</feature>
<evidence type="ECO:0000313" key="18">
    <source>
        <dbReference type="Proteomes" id="UP000250572"/>
    </source>
</evidence>
<accession>A0A315VFU2</accession>
<dbReference type="SUPFAM" id="SSF52058">
    <property type="entry name" value="L domain-like"/>
    <property type="match status" value="4"/>
</dbReference>